<dbReference type="InterPro" id="IPR009003">
    <property type="entry name" value="Peptidase_S1_PA"/>
</dbReference>
<organism evidence="5 6">
    <name type="scientific">Maioricimonas rarisocia</name>
    <dbReference type="NCBI Taxonomy" id="2528026"/>
    <lineage>
        <taxon>Bacteria</taxon>
        <taxon>Pseudomonadati</taxon>
        <taxon>Planctomycetota</taxon>
        <taxon>Planctomycetia</taxon>
        <taxon>Planctomycetales</taxon>
        <taxon>Planctomycetaceae</taxon>
        <taxon>Maioricimonas</taxon>
    </lineage>
</organism>
<dbReference type="GO" id="GO:0006508">
    <property type="term" value="P:proteolysis"/>
    <property type="evidence" value="ECO:0007669"/>
    <property type="project" value="UniProtKB-KW"/>
</dbReference>
<evidence type="ECO:0000259" key="4">
    <source>
        <dbReference type="SMART" id="SM00228"/>
    </source>
</evidence>
<feature type="compositionally biased region" description="Low complexity" evidence="2">
    <location>
        <begin position="352"/>
        <end position="376"/>
    </location>
</feature>
<feature type="domain" description="PDZ" evidence="4">
    <location>
        <begin position="178"/>
        <end position="248"/>
    </location>
</feature>
<dbReference type="KEGG" id="mri:Mal4_35880"/>
<name>A0A517Z9X6_9PLAN</name>
<dbReference type="OrthoDB" id="268129at2"/>
<protein>
    <submittedName>
        <fullName evidence="5">Serine endoprotease</fullName>
    </submittedName>
</protein>
<dbReference type="InterPro" id="IPR001478">
    <property type="entry name" value="PDZ"/>
</dbReference>
<dbReference type="PANTHER" id="PTHR22939">
    <property type="entry name" value="SERINE PROTEASE FAMILY S1C HTRA-RELATED"/>
    <property type="match status" value="1"/>
</dbReference>
<evidence type="ECO:0000256" key="1">
    <source>
        <dbReference type="ARBA" id="ARBA00010541"/>
    </source>
</evidence>
<keyword evidence="6" id="KW-1185">Reference proteome</keyword>
<dbReference type="SMART" id="SM00228">
    <property type="entry name" value="PDZ"/>
    <property type="match status" value="1"/>
</dbReference>
<dbReference type="SUPFAM" id="SSF50494">
    <property type="entry name" value="Trypsin-like serine proteases"/>
    <property type="match status" value="1"/>
</dbReference>
<gene>
    <name evidence="5" type="ORF">Mal4_35880</name>
</gene>
<dbReference type="RefSeq" id="WP_145370456.1">
    <property type="nucleotide sequence ID" value="NZ_CP036275.1"/>
</dbReference>
<dbReference type="EMBL" id="CP036275">
    <property type="protein sequence ID" value="QDU39251.1"/>
    <property type="molecule type" value="Genomic_DNA"/>
</dbReference>
<keyword evidence="3" id="KW-0732">Signal</keyword>
<dbReference type="Gene3D" id="2.40.10.120">
    <property type="match status" value="1"/>
</dbReference>
<dbReference type="PANTHER" id="PTHR22939:SF129">
    <property type="entry name" value="SERINE PROTEASE HTRA2, MITOCHONDRIAL"/>
    <property type="match status" value="1"/>
</dbReference>
<evidence type="ECO:0000313" key="6">
    <source>
        <dbReference type="Proteomes" id="UP000320496"/>
    </source>
</evidence>
<evidence type="ECO:0000256" key="2">
    <source>
        <dbReference type="SAM" id="MobiDB-lite"/>
    </source>
</evidence>
<keyword evidence="5" id="KW-0645">Protease</keyword>
<dbReference type="Pfam" id="PF13180">
    <property type="entry name" value="PDZ_2"/>
    <property type="match status" value="1"/>
</dbReference>
<dbReference type="AlphaFoldDB" id="A0A517Z9X6"/>
<keyword evidence="5" id="KW-0378">Hydrolase</keyword>
<dbReference type="GO" id="GO:0008233">
    <property type="term" value="F:peptidase activity"/>
    <property type="evidence" value="ECO:0007669"/>
    <property type="project" value="UniProtKB-KW"/>
</dbReference>
<feature type="chain" id="PRO_5021884350" evidence="3">
    <location>
        <begin position="33"/>
        <end position="376"/>
    </location>
</feature>
<dbReference type="Gene3D" id="2.30.42.10">
    <property type="match status" value="1"/>
</dbReference>
<comment type="similarity">
    <text evidence="1">Belongs to the peptidase S1C family.</text>
</comment>
<proteinExistence type="inferred from homology"/>
<accession>A0A517Z9X6</accession>
<evidence type="ECO:0000256" key="3">
    <source>
        <dbReference type="SAM" id="SignalP"/>
    </source>
</evidence>
<sequence precursor="true">MNRPETAFLRRRLPAASLTLALLLSVVLPAAAAEPPRALRPSYLTNGASVREAFRDVVAGPRHWTVQVIVDGETTALGTIVDTEGLVITKASELSDGPIRCRLSDGRTVDATWTDTHPDHDIAMLKIEADRLVAAEWAAEVQPRPGQWLATPGLTRIPVTVGIVSTPEHSIKEVHVAGVLGIELEREKAAARIKAITPNSGADDAGLQPGDVIEQVADVSVDGPGTLVQTIRKHRPGDKLDLIVRRGDVHIPLSATLTHPFGPFLSRIAMQNRMGGNLSERRTGFPKAFLHDSVLRPEDCGGTLVNLDGLAVAMNIARAGRTESVAIRAAVVLSVLDDLKSGKYPQPAVGQELAAETTSGETAAAADTAVGDEPTN</sequence>
<feature type="signal peptide" evidence="3">
    <location>
        <begin position="1"/>
        <end position="32"/>
    </location>
</feature>
<dbReference type="Pfam" id="PF13365">
    <property type="entry name" value="Trypsin_2"/>
    <property type="match status" value="1"/>
</dbReference>
<evidence type="ECO:0000313" key="5">
    <source>
        <dbReference type="EMBL" id="QDU39251.1"/>
    </source>
</evidence>
<feature type="region of interest" description="Disordered" evidence="2">
    <location>
        <begin position="350"/>
        <end position="376"/>
    </location>
</feature>
<dbReference type="SUPFAM" id="SSF50156">
    <property type="entry name" value="PDZ domain-like"/>
    <property type="match status" value="1"/>
</dbReference>
<dbReference type="Proteomes" id="UP000320496">
    <property type="component" value="Chromosome"/>
</dbReference>
<reference evidence="5 6" key="1">
    <citation type="submission" date="2019-02" db="EMBL/GenBank/DDBJ databases">
        <title>Deep-cultivation of Planctomycetes and their phenomic and genomic characterization uncovers novel biology.</title>
        <authorList>
            <person name="Wiegand S."/>
            <person name="Jogler M."/>
            <person name="Boedeker C."/>
            <person name="Pinto D."/>
            <person name="Vollmers J."/>
            <person name="Rivas-Marin E."/>
            <person name="Kohn T."/>
            <person name="Peeters S.H."/>
            <person name="Heuer A."/>
            <person name="Rast P."/>
            <person name="Oberbeckmann S."/>
            <person name="Bunk B."/>
            <person name="Jeske O."/>
            <person name="Meyerdierks A."/>
            <person name="Storesund J.E."/>
            <person name="Kallscheuer N."/>
            <person name="Luecker S."/>
            <person name="Lage O.M."/>
            <person name="Pohl T."/>
            <person name="Merkel B.J."/>
            <person name="Hornburger P."/>
            <person name="Mueller R.-W."/>
            <person name="Bruemmer F."/>
            <person name="Labrenz M."/>
            <person name="Spormann A.M."/>
            <person name="Op den Camp H."/>
            <person name="Overmann J."/>
            <person name="Amann R."/>
            <person name="Jetten M.S.M."/>
            <person name="Mascher T."/>
            <person name="Medema M.H."/>
            <person name="Devos D.P."/>
            <person name="Kaster A.-K."/>
            <person name="Ovreas L."/>
            <person name="Rohde M."/>
            <person name="Galperin M.Y."/>
            <person name="Jogler C."/>
        </authorList>
    </citation>
    <scope>NUCLEOTIDE SEQUENCE [LARGE SCALE GENOMIC DNA]</scope>
    <source>
        <strain evidence="5 6">Mal4</strain>
    </source>
</reference>
<dbReference type="InterPro" id="IPR036034">
    <property type="entry name" value="PDZ_sf"/>
</dbReference>